<proteinExistence type="predicted"/>
<organism evidence="1 2">
    <name type="scientific">Vibrio phage NF</name>
    <dbReference type="NCBI Taxonomy" id="2686202"/>
    <lineage>
        <taxon>Viruses</taxon>
        <taxon>Duplodnaviria</taxon>
        <taxon>Heunggongvirae</taxon>
        <taxon>Uroviricota</taxon>
        <taxon>Caudoviricetes</taxon>
        <taxon>Enfavirus</taxon>
        <taxon>Enfavirus NF</taxon>
    </lineage>
</organism>
<protein>
    <submittedName>
        <fullName evidence="1">Uncharacterized protein</fullName>
    </submittedName>
</protein>
<accession>A0A6B9JB36</accession>
<dbReference type="GeneID" id="77925327"/>
<dbReference type="KEGG" id="vg:77925327"/>
<name>A0A6B9JB36_9CAUD</name>
<dbReference type="EMBL" id="MN812722">
    <property type="protein sequence ID" value="QGZ13249.1"/>
    <property type="molecule type" value="Genomic_DNA"/>
</dbReference>
<evidence type="ECO:0000313" key="1">
    <source>
        <dbReference type="EMBL" id="QGZ13249.1"/>
    </source>
</evidence>
<keyword evidence="2" id="KW-1185">Reference proteome</keyword>
<reference evidence="1" key="1">
    <citation type="submission" date="2019-12" db="EMBL/GenBank/DDBJ databases">
        <title>Isolation and complete genomic sequence of bacteriophage NF: A novel Vibrio alginolyticus phage isolated from the coastal water of Qingdao, China.</title>
        <authorList>
            <person name="Zhang X."/>
        </authorList>
    </citation>
    <scope>NUCLEOTIDE SEQUENCE [LARGE SCALE GENOMIC DNA]</scope>
</reference>
<evidence type="ECO:0000313" key="2">
    <source>
        <dbReference type="Proteomes" id="UP000435913"/>
    </source>
</evidence>
<dbReference type="Proteomes" id="UP000435913">
    <property type="component" value="Segment"/>
</dbReference>
<sequence length="55" mass="6365">MNFPQFTGSNTDEYSNREKIWLLAKRHNQQSVIKNGAVTCRRHRVVSKAKPLPLV</sequence>
<dbReference type="RefSeq" id="YP_010649767.1">
    <property type="nucleotide sequence ID" value="NC_070773.1"/>
</dbReference>